<reference evidence="4" key="1">
    <citation type="journal article" date="2011" name="Genome Biol.">
        <title>Comparative genomics of the social amoebae Dictyostelium discoideum and Dictyostelium purpureum.</title>
        <authorList>
            <consortium name="US DOE Joint Genome Institute (JGI-PGF)"/>
            <person name="Sucgang R."/>
            <person name="Kuo A."/>
            <person name="Tian X."/>
            <person name="Salerno W."/>
            <person name="Parikh A."/>
            <person name="Feasley C.L."/>
            <person name="Dalin E."/>
            <person name="Tu H."/>
            <person name="Huang E."/>
            <person name="Barry K."/>
            <person name="Lindquist E."/>
            <person name="Shapiro H."/>
            <person name="Bruce D."/>
            <person name="Schmutz J."/>
            <person name="Salamov A."/>
            <person name="Fey P."/>
            <person name="Gaudet P."/>
            <person name="Anjard C."/>
            <person name="Babu M.M."/>
            <person name="Basu S."/>
            <person name="Bushmanova Y."/>
            <person name="van der Wel H."/>
            <person name="Katoh-Kurasawa M."/>
            <person name="Dinh C."/>
            <person name="Coutinho P.M."/>
            <person name="Saito T."/>
            <person name="Elias M."/>
            <person name="Schaap P."/>
            <person name="Kay R.R."/>
            <person name="Henrissat B."/>
            <person name="Eichinger L."/>
            <person name="Rivero F."/>
            <person name="Putnam N.H."/>
            <person name="West C.M."/>
            <person name="Loomis W.F."/>
            <person name="Chisholm R.L."/>
            <person name="Shaulsky G."/>
            <person name="Strassmann J.E."/>
            <person name="Queller D.C."/>
            <person name="Kuspa A."/>
            <person name="Grigoriev I.V."/>
        </authorList>
    </citation>
    <scope>NUCLEOTIDE SEQUENCE [LARGE SCALE GENOMIC DNA]</scope>
    <source>
        <strain evidence="4">QSDP1</strain>
    </source>
</reference>
<dbReference type="FunCoup" id="F0ZLK0">
    <property type="interactions" value="140"/>
</dbReference>
<dbReference type="OrthoDB" id="21605at2759"/>
<dbReference type="AlphaFoldDB" id="F0ZLK0"/>
<gene>
    <name evidence="3" type="ORF">DICPUDRAFT_79098</name>
</gene>
<keyword evidence="4" id="KW-1185">Reference proteome</keyword>
<evidence type="ECO:0000256" key="2">
    <source>
        <dbReference type="SAM" id="MobiDB-lite"/>
    </source>
</evidence>
<name>F0ZLK0_DICPU</name>
<dbReference type="RefSeq" id="XP_003288294.1">
    <property type="nucleotide sequence ID" value="XM_003288246.1"/>
</dbReference>
<dbReference type="eggNOG" id="ENOG502RHE6">
    <property type="taxonomic scope" value="Eukaryota"/>
</dbReference>
<dbReference type="Proteomes" id="UP000001064">
    <property type="component" value="Unassembled WGS sequence"/>
</dbReference>
<proteinExistence type="predicted"/>
<evidence type="ECO:0000313" key="3">
    <source>
        <dbReference type="EMBL" id="EGC35206.1"/>
    </source>
</evidence>
<feature type="region of interest" description="Disordered" evidence="2">
    <location>
        <begin position="103"/>
        <end position="127"/>
    </location>
</feature>
<feature type="coiled-coil region" evidence="1">
    <location>
        <begin position="10"/>
        <end position="44"/>
    </location>
</feature>
<feature type="compositionally biased region" description="Low complexity" evidence="2">
    <location>
        <begin position="248"/>
        <end position="262"/>
    </location>
</feature>
<dbReference type="InParanoid" id="F0ZLK0"/>
<evidence type="ECO:0000256" key="1">
    <source>
        <dbReference type="SAM" id="Coils"/>
    </source>
</evidence>
<evidence type="ECO:0000313" key="4">
    <source>
        <dbReference type="Proteomes" id="UP000001064"/>
    </source>
</evidence>
<keyword evidence="1" id="KW-0175">Coiled coil</keyword>
<dbReference type="VEuPathDB" id="AmoebaDB:DICPUDRAFT_79098"/>
<sequence>MEPIPSLLEFDELYKENLELKKQLNQLKIENSQLNTDKAHMKKNLEKARLIIVEQRKKIISQQPQLDNNGNLISNNVTLPVSTTQTPLSTPLYFSTSSSVISSPSFNNNNSSNNSYNNNNKNNINKSNESIINIDSLDSKKDKNKKDESIKKDSYCDIEMGQSPVVSSKGSPMIKSFSLPSIYIPFFSKPNSTRVEYIEEEIKENNNYNLSNPNNSSLSDKKQFTPTTSTISSEILISDSSSIGGFEEFSSTSTPTSGISSPNKLNRSSGEVNTNFGVNGNGNSKILMETIKNMIKKNKEATKQQDSIIKGLQREQETLKEVNSFYKDKIESLEKILIKNQQQQQLQQQQKNNINGQFLNSPSKLLNNIRLSPIETSLNNPSNNRNNSEVQLEVIVL</sequence>
<accession>F0ZLK0</accession>
<feature type="region of interest" description="Disordered" evidence="2">
    <location>
        <begin position="248"/>
        <end position="271"/>
    </location>
</feature>
<organism evidence="3 4">
    <name type="scientific">Dictyostelium purpureum</name>
    <name type="common">Slime mold</name>
    <dbReference type="NCBI Taxonomy" id="5786"/>
    <lineage>
        <taxon>Eukaryota</taxon>
        <taxon>Amoebozoa</taxon>
        <taxon>Evosea</taxon>
        <taxon>Eumycetozoa</taxon>
        <taxon>Dictyostelia</taxon>
        <taxon>Dictyosteliales</taxon>
        <taxon>Dictyosteliaceae</taxon>
        <taxon>Dictyostelium</taxon>
    </lineage>
</organism>
<protein>
    <submittedName>
        <fullName evidence="3">Uncharacterized protein</fullName>
    </submittedName>
</protein>
<dbReference type="KEGG" id="dpp:DICPUDRAFT_79098"/>
<dbReference type="EMBL" id="GL871068">
    <property type="protein sequence ID" value="EGC35206.1"/>
    <property type="molecule type" value="Genomic_DNA"/>
</dbReference>
<dbReference type="GeneID" id="10501712"/>